<evidence type="ECO:0000313" key="2">
    <source>
        <dbReference type="Proteomes" id="UP001153321"/>
    </source>
</evidence>
<sequence>MTPRPETTIFGSRKLLFRAGIKTVTCCTAVGCPATAPTVQSNTA</sequence>
<dbReference type="AlphaFoldDB" id="A0A9P0IAK7"/>
<accession>A0A9P0IAK7</accession>
<organism evidence="1 2">
    <name type="scientific">Spodoptera littoralis</name>
    <name type="common">Egyptian cotton leafworm</name>
    <dbReference type="NCBI Taxonomy" id="7109"/>
    <lineage>
        <taxon>Eukaryota</taxon>
        <taxon>Metazoa</taxon>
        <taxon>Ecdysozoa</taxon>
        <taxon>Arthropoda</taxon>
        <taxon>Hexapoda</taxon>
        <taxon>Insecta</taxon>
        <taxon>Pterygota</taxon>
        <taxon>Neoptera</taxon>
        <taxon>Endopterygota</taxon>
        <taxon>Lepidoptera</taxon>
        <taxon>Glossata</taxon>
        <taxon>Ditrysia</taxon>
        <taxon>Noctuoidea</taxon>
        <taxon>Noctuidae</taxon>
        <taxon>Amphipyrinae</taxon>
        <taxon>Spodoptera</taxon>
    </lineage>
</organism>
<evidence type="ECO:0000313" key="1">
    <source>
        <dbReference type="EMBL" id="CAH1643153.1"/>
    </source>
</evidence>
<name>A0A9P0IAK7_SPOLI</name>
<keyword evidence="2" id="KW-1185">Reference proteome</keyword>
<dbReference type="Proteomes" id="UP001153321">
    <property type="component" value="Chromosome 3"/>
</dbReference>
<proteinExistence type="predicted"/>
<protein>
    <submittedName>
        <fullName evidence="1">Uncharacterized protein</fullName>
    </submittedName>
</protein>
<dbReference type="EMBL" id="LR824534">
    <property type="protein sequence ID" value="CAH1643153.1"/>
    <property type="molecule type" value="Genomic_DNA"/>
</dbReference>
<gene>
    <name evidence="1" type="ORF">SPLIT_LOCUS8508</name>
</gene>
<reference evidence="1" key="1">
    <citation type="submission" date="2022-02" db="EMBL/GenBank/DDBJ databases">
        <authorList>
            <person name="King R."/>
        </authorList>
    </citation>
    <scope>NUCLEOTIDE SEQUENCE</scope>
</reference>